<dbReference type="EMBL" id="BJYT01000016">
    <property type="protein sequence ID" value="GEO11107.1"/>
    <property type="molecule type" value="Genomic_DNA"/>
</dbReference>
<name>A0A512BH12_9BACT</name>
<dbReference type="Proteomes" id="UP000321513">
    <property type="component" value="Unassembled WGS sequence"/>
</dbReference>
<proteinExistence type="predicted"/>
<evidence type="ECO:0000313" key="2">
    <source>
        <dbReference type="Proteomes" id="UP000321513"/>
    </source>
</evidence>
<organism evidence="1 2">
    <name type="scientific">Segetibacter aerophilus</name>
    <dbReference type="NCBI Taxonomy" id="670293"/>
    <lineage>
        <taxon>Bacteria</taxon>
        <taxon>Pseudomonadati</taxon>
        <taxon>Bacteroidota</taxon>
        <taxon>Chitinophagia</taxon>
        <taxon>Chitinophagales</taxon>
        <taxon>Chitinophagaceae</taxon>
        <taxon>Segetibacter</taxon>
    </lineage>
</organism>
<dbReference type="AlphaFoldDB" id="A0A512BH12"/>
<dbReference type="OrthoDB" id="6399068at2"/>
<protein>
    <submittedName>
        <fullName evidence="1">Uncharacterized protein</fullName>
    </submittedName>
</protein>
<accession>A0A512BH12</accession>
<sequence>MKDRKVDIDQMMIDEWRQLGFYYDFDDRLSVNQWRFYGSKQGLLNFVKLLGDYVNNKNNDQFSEHEHYGPYMYLKIITLENQCVINENAIGGTIEDLKRLRNLLADKIEKSLPGQTFSIDKDFGEDNTVTAKFFVMAKDFDPVTMDELIMSGRQKIVNEQNIK</sequence>
<reference evidence="1 2" key="1">
    <citation type="submission" date="2019-07" db="EMBL/GenBank/DDBJ databases">
        <title>Whole genome shotgun sequence of Segetibacter aerophilus NBRC 106135.</title>
        <authorList>
            <person name="Hosoyama A."/>
            <person name="Uohara A."/>
            <person name="Ohji S."/>
            <person name="Ichikawa N."/>
        </authorList>
    </citation>
    <scope>NUCLEOTIDE SEQUENCE [LARGE SCALE GENOMIC DNA]</scope>
    <source>
        <strain evidence="1 2">NBRC 106135</strain>
    </source>
</reference>
<evidence type="ECO:0000313" key="1">
    <source>
        <dbReference type="EMBL" id="GEO11107.1"/>
    </source>
</evidence>
<gene>
    <name evidence="1" type="ORF">SAE01_36030</name>
</gene>
<dbReference type="RefSeq" id="WP_147205217.1">
    <property type="nucleotide sequence ID" value="NZ_BJYT01000016.1"/>
</dbReference>
<comment type="caution">
    <text evidence="1">The sequence shown here is derived from an EMBL/GenBank/DDBJ whole genome shotgun (WGS) entry which is preliminary data.</text>
</comment>
<keyword evidence="2" id="KW-1185">Reference proteome</keyword>